<dbReference type="EMBL" id="QYOH01000030">
    <property type="protein sequence ID" value="TXU32039.1"/>
    <property type="molecule type" value="Genomic_DNA"/>
</dbReference>
<dbReference type="EMBL" id="QFSS01000493">
    <property type="protein sequence ID" value="PZZ57785.1"/>
    <property type="molecule type" value="Genomic_DNA"/>
</dbReference>
<evidence type="ECO:0000313" key="7">
    <source>
        <dbReference type="EMBL" id="STE55544.1"/>
    </source>
</evidence>
<evidence type="ECO:0000313" key="24">
    <source>
        <dbReference type="Proteomes" id="UP000255201"/>
    </source>
</evidence>
<evidence type="ECO:0000313" key="13">
    <source>
        <dbReference type="EMBL" id="STM38976.1"/>
    </source>
</evidence>
<dbReference type="EMBL" id="CP026399">
    <property type="protein sequence ID" value="AUY00871.1"/>
    <property type="molecule type" value="Genomic_DNA"/>
</dbReference>
<evidence type="ECO:0000313" key="22">
    <source>
        <dbReference type="Proteomes" id="UP000254785"/>
    </source>
</evidence>
<reference evidence="14 28" key="7">
    <citation type="submission" date="2018-09" db="EMBL/GenBank/DDBJ databases">
        <title>Persistent metagenomic signatures of early life antibiotic treatment in the infant gut microbiota and resistome.</title>
        <authorList>
            <person name="Gasparrini A.J."/>
        </authorList>
    </citation>
    <scope>NUCLEOTIDE SEQUENCE [LARGE SCALE GENOMIC DNA]</scope>
    <source>
        <strain evidence="14 28">T0181B.E-10</strain>
    </source>
</reference>
<dbReference type="EMBL" id="QOGZ01000030">
    <property type="protein sequence ID" value="RDA34805.1"/>
    <property type="molecule type" value="Genomic_DNA"/>
</dbReference>
<dbReference type="Proteomes" id="UP000256244">
    <property type="component" value="Chromosome"/>
</dbReference>
<organism evidence="14 28">
    <name type="scientific">Escherichia coli</name>
    <dbReference type="NCBI Taxonomy" id="562"/>
    <lineage>
        <taxon>Bacteria</taxon>
        <taxon>Pseudomonadati</taxon>
        <taxon>Pseudomonadota</taxon>
        <taxon>Gammaproteobacteria</taxon>
        <taxon>Enterobacterales</taxon>
        <taxon>Enterobacteriaceae</taxon>
        <taxon>Escherichia</taxon>
    </lineage>
</organism>
<evidence type="ECO:0000313" key="15">
    <source>
        <dbReference type="Proteomes" id="UP000239554"/>
    </source>
</evidence>
<evidence type="ECO:0000313" key="4">
    <source>
        <dbReference type="EMBL" id="PZZ57785.1"/>
    </source>
</evidence>
<dbReference type="EMBL" id="QKWZ01001218">
    <property type="protein sequence ID" value="PZT59518.1"/>
    <property type="molecule type" value="Genomic_DNA"/>
</dbReference>
<dbReference type="Proteomes" id="UP000239554">
    <property type="component" value="Chromosome"/>
</dbReference>
<evidence type="ECO:0000313" key="10">
    <source>
        <dbReference type="EMBL" id="STJ80561.1"/>
    </source>
</evidence>
<dbReference type="Proteomes" id="UP000255460">
    <property type="component" value="Unassembled WGS sequence"/>
</dbReference>
<accession>A0A2I2HXB6</accession>
<dbReference type="Proteomes" id="UP000253687">
    <property type="component" value="Unassembled WGS sequence"/>
</dbReference>
<sequence>MVSIRWILTYYGNIMKKIIVFFNSEPAVVVPAMTGVNTIMREYPNGEKTHLTVMAAGFPSLTGDHKVIYVAADRHVTSEEILEAAIRLLS</sequence>
<dbReference type="EMBL" id="UGFG01000001">
    <property type="protein sequence ID" value="STM38976.1"/>
    <property type="molecule type" value="Genomic_DNA"/>
</dbReference>
<evidence type="ECO:0000313" key="19">
    <source>
        <dbReference type="Proteomes" id="UP000254088"/>
    </source>
</evidence>
<evidence type="ECO:0000313" key="1">
    <source>
        <dbReference type="EMBL" id="AUY00871.1"/>
    </source>
</evidence>
<gene>
    <name evidence="7" type="primary">ynfN</name>
    <name evidence="1" type="ORF">C3F40_03005</name>
    <name evidence="14" type="ORF">D4N09_20630</name>
    <name evidence="4" type="ORF">DIV22_27855</name>
    <name evidence="3" type="ORF">DNQ45_29715</name>
    <name evidence="2" type="ORF">DS732_13355</name>
    <name evidence="5" type="ORF">DTL43_20485</name>
    <name evidence="6" type="ORF">EAI46_17685</name>
    <name evidence="8" type="ORF">NCTC10418_03751</name>
    <name evidence="12" type="ORF">NCTC10429_03671</name>
    <name evidence="7" type="ORF">NCTC10764_02096</name>
    <name evidence="9" type="ORF">NCTC11112_05747</name>
    <name evidence="11" type="ORF">NCTC13148_00899</name>
    <name evidence="13" type="ORF">NCTC8500_02772</name>
    <name evidence="10" type="ORF">NCTC9117_03189</name>
</gene>
<reference evidence="5 18" key="5">
    <citation type="submission" date="2018-07" db="EMBL/GenBank/DDBJ databases">
        <title>Whole Genome Sequence Analysis of Avian Pathogenic E. coli - An Australian Perspective.</title>
        <authorList>
            <person name="Cummins M.L."/>
            <person name="Reid C.J."/>
            <person name="Roy Chowdhury P."/>
            <person name="Bushell R."/>
            <person name="Esbert N."/>
            <person name="Tivendale K.A."/>
            <person name="Noormohammadi A.H."/>
            <person name="Islam S."/>
            <person name="Marenda M.S."/>
            <person name="Browning G.F."/>
            <person name="Markham P.F."/>
            <person name="Djordjevic S.P."/>
        </authorList>
    </citation>
    <scope>NUCLEOTIDE SEQUENCE [LARGE SCALE GENOMIC DNA]</scope>
    <source>
        <strain evidence="5 18">AVC211</strain>
    </source>
</reference>
<dbReference type="Proteomes" id="UP000248865">
    <property type="component" value="Unassembled WGS sequence"/>
</dbReference>
<name>A0A2I2HXB6_ECOLX</name>
<evidence type="ECO:0000313" key="16">
    <source>
        <dbReference type="Proteomes" id="UP000248865"/>
    </source>
</evidence>
<dbReference type="EMBL" id="CP031546">
    <property type="protein sequence ID" value="AXO07268.1"/>
    <property type="molecule type" value="Genomic_DNA"/>
</dbReference>
<dbReference type="Proteomes" id="UP000254429">
    <property type="component" value="Unassembled WGS sequence"/>
</dbReference>
<proteinExistence type="predicted"/>
<dbReference type="OMA" id="NAEPCKV"/>
<evidence type="ECO:0000313" key="14">
    <source>
        <dbReference type="EMBL" id="TXU32039.1"/>
    </source>
</evidence>
<reference evidence="6 27" key="8">
    <citation type="submission" date="2018-10" db="EMBL/GenBank/DDBJ databases">
        <title>Comparison of Escherichia coli isolates recovered from retail chicken and from chicken fecal samples by antimicrobial susceptibility test and whole genome sequencing.</title>
        <authorList>
            <person name="Tang B."/>
            <person name="Ma Y."/>
            <person name="He X."/>
            <person name="Cao L."/>
            <person name="Xia X."/>
            <person name="Yang H."/>
        </authorList>
    </citation>
    <scope>NUCLEOTIDE SEQUENCE [LARGE SCALE GENOMIC DNA]</scope>
    <source>
        <strain evidence="6 27">CMJH98b</strain>
    </source>
</reference>
<evidence type="ECO:0000313" key="5">
    <source>
        <dbReference type="EMBL" id="RDA34805.1"/>
    </source>
</evidence>
<protein>
    <submittedName>
        <fullName evidence="7">Qin prophage protein</fullName>
    </submittedName>
</protein>
<dbReference type="Proteomes" id="UP000254255">
    <property type="component" value="Unassembled WGS sequence"/>
</dbReference>
<dbReference type="Proteomes" id="UP000460654">
    <property type="component" value="Unassembled WGS sequence"/>
</dbReference>
<evidence type="ECO:0000313" key="11">
    <source>
        <dbReference type="EMBL" id="STL66624.1"/>
    </source>
</evidence>
<evidence type="ECO:0000313" key="8">
    <source>
        <dbReference type="EMBL" id="STE86116.1"/>
    </source>
</evidence>
<dbReference type="EMBL" id="UGAW01000002">
    <property type="protein sequence ID" value="STI46574.1"/>
    <property type="molecule type" value="Genomic_DNA"/>
</dbReference>
<dbReference type="EMBL" id="RDDM01000149">
    <property type="protein sequence ID" value="RLY56200.1"/>
    <property type="molecule type" value="Genomic_DNA"/>
</dbReference>
<evidence type="ECO:0000313" key="20">
    <source>
        <dbReference type="Proteomes" id="UP000254255"/>
    </source>
</evidence>
<reference evidence="3 17" key="3">
    <citation type="submission" date="2018-06" db="EMBL/GenBank/DDBJ databases">
        <title>Draft genome sequence of mcr-1-harboring Escherichia coli isolated from wound infection of a hospitalized patient, in Bolivia.</title>
        <authorList>
            <person name="Munoz M.E."/>
            <person name="Moura Q."/>
            <person name="Ventura P.R.M."/>
            <person name="Bustos L.R."/>
            <person name="Ovando B.G."/>
            <person name="Terrazas D.I.V."/>
            <person name="Yarhui N.B."/>
            <person name="Cerdeira L."/>
            <person name="Lincopan N."/>
        </authorList>
    </citation>
    <scope>NUCLEOTIDE SEQUENCE [LARGE SCALE GENOMIC DNA]</scope>
    <source>
        <strain evidence="3 17">EcMLT</strain>
    </source>
</reference>
<dbReference type="Proteomes" id="UP000281340">
    <property type="component" value="Unassembled WGS sequence"/>
</dbReference>
<dbReference type="EMBL" id="UFZL01000001">
    <property type="protein sequence ID" value="STE55544.1"/>
    <property type="molecule type" value="Genomic_DNA"/>
</dbReference>
<reference evidence="4 16" key="2">
    <citation type="submission" date="2018-05" db="EMBL/GenBank/DDBJ databases">
        <title>Genomic sequencing of EHEC O26 New European Clone.</title>
        <authorList>
            <person name="Karnisova L."/>
            <person name="Nunvar J."/>
            <person name="Marejkova M."/>
            <person name="Mellmann A."/>
            <person name="Drevinek P."/>
            <person name="Blahova K."/>
            <person name="Bielaszewska M."/>
        </authorList>
    </citation>
    <scope>NUCLEOTIDE SEQUENCE [LARGE SCALE GENOMIC DNA]</scope>
    <source>
        <strain evidence="4 16">14-391</strain>
    </source>
</reference>
<dbReference type="Proteomes" id="UP000249482">
    <property type="component" value="Unassembled WGS sequence"/>
</dbReference>
<evidence type="ECO:0000313" key="6">
    <source>
        <dbReference type="EMBL" id="RLY56200.1"/>
    </source>
</evidence>
<reference evidence="19 20" key="4">
    <citation type="submission" date="2018-06" db="EMBL/GenBank/DDBJ databases">
        <authorList>
            <consortium name="Pathogen Informatics"/>
            <person name="Doyle S."/>
        </authorList>
    </citation>
    <scope>NUCLEOTIDE SEQUENCE [LARGE SCALE GENOMIC DNA]</scope>
    <source>
        <strain evidence="8 25">NCTC10418</strain>
        <strain evidence="12 19">NCTC10429</strain>
        <strain evidence="7 24">NCTC10764</strain>
        <strain evidence="9 23">NCTC11112</strain>
        <strain evidence="11 20">NCTC13148</strain>
        <strain evidence="13 21">NCTC8500</strain>
        <strain evidence="10 22">NCTC9117</strain>
    </source>
</reference>
<evidence type="ECO:0000313" key="17">
    <source>
        <dbReference type="Proteomes" id="UP000249482"/>
    </source>
</evidence>
<dbReference type="EMBL" id="UGET01000004">
    <property type="protein sequence ID" value="STL66624.1"/>
    <property type="molecule type" value="Genomic_DNA"/>
</dbReference>
<evidence type="ECO:0000313" key="28">
    <source>
        <dbReference type="Proteomes" id="UP000460654"/>
    </source>
</evidence>
<dbReference type="Proteomes" id="UP000254088">
    <property type="component" value="Unassembled WGS sequence"/>
</dbReference>
<dbReference type="Proteomes" id="UP000254785">
    <property type="component" value="Unassembled WGS sequence"/>
</dbReference>
<evidence type="ECO:0000313" key="21">
    <source>
        <dbReference type="Proteomes" id="UP000254429"/>
    </source>
</evidence>
<dbReference type="EMBL" id="UGDC01000003">
    <property type="protein sequence ID" value="STJ80561.1"/>
    <property type="molecule type" value="Genomic_DNA"/>
</dbReference>
<evidence type="ECO:0000313" key="26">
    <source>
        <dbReference type="Proteomes" id="UP000256244"/>
    </source>
</evidence>
<dbReference type="EMBL" id="UFZQ01000001">
    <property type="protein sequence ID" value="STE86116.1"/>
    <property type="molecule type" value="Genomic_DNA"/>
</dbReference>
<reference evidence="1 15" key="1">
    <citation type="journal article" date="2018" name="MBio">
        <title>Genomic Analysis of Hospital Plumbing Reveals Diverse Reservoir of Bacterial Plasmids Conferring Carbapenem Resistance.</title>
        <authorList>
            <consortium name="NISC Comparative Sequencing Program"/>
            <person name="Weingarten R.A."/>
            <person name="Johnson R.C."/>
            <person name="Conlan S."/>
            <person name="Ramsburg A.M."/>
            <person name="Dekker J.P."/>
            <person name="Lau A.F."/>
            <person name="Khil P."/>
            <person name="Odom R.T."/>
            <person name="Deming C."/>
            <person name="Park M."/>
            <person name="Thomas P.J."/>
            <person name="Henderson D.K."/>
            <person name="Palmore T.N."/>
            <person name="Segre J.A."/>
            <person name="Frank K.M."/>
        </authorList>
    </citation>
    <scope>NUCLEOTIDE SEQUENCE [LARGE SCALE GENOMIC DNA]</scope>
    <source>
        <strain evidence="1 15">ECONIH4</strain>
    </source>
</reference>
<dbReference type="Proteomes" id="UP000255201">
    <property type="component" value="Unassembled WGS sequence"/>
</dbReference>
<dbReference type="AlphaFoldDB" id="A0A2I2HXB6"/>
<evidence type="ECO:0000313" key="25">
    <source>
        <dbReference type="Proteomes" id="UP000255460"/>
    </source>
</evidence>
<dbReference type="Proteomes" id="UP000254817">
    <property type="component" value="Unassembled WGS sequence"/>
</dbReference>
<evidence type="ECO:0000313" key="3">
    <source>
        <dbReference type="EMBL" id="PZT59518.1"/>
    </source>
</evidence>
<dbReference type="EMBL" id="UGEX01000001">
    <property type="protein sequence ID" value="STL94500.1"/>
    <property type="molecule type" value="Genomic_DNA"/>
</dbReference>
<evidence type="ECO:0000313" key="9">
    <source>
        <dbReference type="EMBL" id="STI46574.1"/>
    </source>
</evidence>
<reference evidence="2 26" key="6">
    <citation type="submission" date="2018-08" db="EMBL/GenBank/DDBJ databases">
        <title>Complete genome sequencing and genomic characterization of five Escherichia coli strains co-producing MCR-1 and ESBLs from different origins in China.</title>
        <authorList>
            <person name="Bai L."/>
        </authorList>
    </citation>
    <scope>NUCLEOTIDE SEQUENCE [LARGE SCALE GENOMIC DNA]</scope>
    <source>
        <strain evidence="2">Cq9</strain>
        <strain evidence="26">cq9</strain>
    </source>
</reference>
<evidence type="ECO:0000313" key="27">
    <source>
        <dbReference type="Proteomes" id="UP000281340"/>
    </source>
</evidence>
<evidence type="ECO:0000313" key="18">
    <source>
        <dbReference type="Proteomes" id="UP000253687"/>
    </source>
</evidence>
<evidence type="ECO:0000313" key="2">
    <source>
        <dbReference type="EMBL" id="AXO07268.1"/>
    </source>
</evidence>
<evidence type="ECO:0000313" key="12">
    <source>
        <dbReference type="EMBL" id="STL94500.1"/>
    </source>
</evidence>
<evidence type="ECO:0000313" key="23">
    <source>
        <dbReference type="Proteomes" id="UP000254817"/>
    </source>
</evidence>